<organism evidence="2 3">
    <name type="scientific">Candidatus Sungiibacteriota bacterium</name>
    <dbReference type="NCBI Taxonomy" id="2750080"/>
    <lineage>
        <taxon>Bacteria</taxon>
        <taxon>Candidatus Sungiibacteriota</taxon>
    </lineage>
</organism>
<evidence type="ECO:0008006" key="4">
    <source>
        <dbReference type="Google" id="ProtNLM"/>
    </source>
</evidence>
<proteinExistence type="predicted"/>
<keyword evidence="1" id="KW-1133">Transmembrane helix</keyword>
<accession>A0A9D6HSL3</accession>
<dbReference type="Proteomes" id="UP000786662">
    <property type="component" value="Unassembled WGS sequence"/>
</dbReference>
<reference evidence="2" key="1">
    <citation type="submission" date="2020-07" db="EMBL/GenBank/DDBJ databases">
        <title>Huge and variable diversity of episymbiotic CPR bacteria and DPANN archaea in groundwater ecosystems.</title>
        <authorList>
            <person name="He C.Y."/>
            <person name="Keren R."/>
            <person name="Whittaker M."/>
            <person name="Farag I.F."/>
            <person name="Doudna J."/>
            <person name="Cate J.H.D."/>
            <person name="Banfield J.F."/>
        </authorList>
    </citation>
    <scope>NUCLEOTIDE SEQUENCE</scope>
    <source>
        <strain evidence="2">NC_groundwater_191_Ag_S-0.1um_45_8</strain>
    </source>
</reference>
<name>A0A9D6HSL3_9BACT</name>
<protein>
    <recommendedName>
        <fullName evidence="4">Glycosyltransferase RgtA/B/C/D-like domain-containing protein</fullName>
    </recommendedName>
</protein>
<keyword evidence="1" id="KW-0472">Membrane</keyword>
<comment type="caution">
    <text evidence="2">The sequence shown here is derived from an EMBL/GenBank/DDBJ whole genome shotgun (WGS) entry which is preliminary data.</text>
</comment>
<dbReference type="AlphaFoldDB" id="A0A9D6HSL3"/>
<dbReference type="EMBL" id="JACOYY010000042">
    <property type="protein sequence ID" value="MBI2052327.1"/>
    <property type="molecule type" value="Genomic_DNA"/>
</dbReference>
<feature type="transmembrane region" description="Helical" evidence="1">
    <location>
        <begin position="71"/>
        <end position="104"/>
    </location>
</feature>
<evidence type="ECO:0000313" key="3">
    <source>
        <dbReference type="Proteomes" id="UP000786662"/>
    </source>
</evidence>
<gene>
    <name evidence="2" type="ORF">HYT38_01435</name>
</gene>
<feature type="transmembrane region" description="Helical" evidence="1">
    <location>
        <begin position="139"/>
        <end position="158"/>
    </location>
</feature>
<evidence type="ECO:0000313" key="2">
    <source>
        <dbReference type="EMBL" id="MBI2052327.1"/>
    </source>
</evidence>
<evidence type="ECO:0000256" key="1">
    <source>
        <dbReference type="SAM" id="Phobius"/>
    </source>
</evidence>
<feature type="transmembrane region" description="Helical" evidence="1">
    <location>
        <begin position="9"/>
        <end position="26"/>
    </location>
</feature>
<keyword evidence="1" id="KW-0812">Transmembrane</keyword>
<sequence length="181" mass="20485">MFSSSAKPYFILLLIILLGVVLRFYHLPQVASFDFDQEYAANFAYSVIREYPLQLIGQGLSVQGLFMGPGYFYYLVPFFFLFNLSPLGGFVGSVALGLVTIFVYFMVVRDVFGTKTGLIAALFRACLFSKVMADWTMTPAFSVDLIILPTIWCFRKLWLGKADMLICSCRPGKLERLWKSA</sequence>